<dbReference type="Proteomes" id="UP001593833">
    <property type="component" value="Unassembled WGS sequence"/>
</dbReference>
<sequence>MLEEFGDQLIVIEPHTSEELAMGWGNDRFLMYQVGDPPYYIPYVRFDGLTNAGGGGSCEGAANNYRPHIQGRLDDLGGLAPVSVEGFWLLGEAGGTETVTAKAGFKLEDPVTLVSPKAFLVVLENECLGTFDHIVRKVHEEFVRLTSVGDSVFIEASWDVDWTNPNSENFECVAFIQKLTGDFEVYQAARLPFRPDFTVQMGVTVASIPEGSGMVEFTGIVTNTSEYEDTFTISLNDTFGGWVAEFMVEGEGGFHATPSVLPILSEQALEVTLRVTTDAEIRFGTGGLDFYSTNSERSEYEDVTVFNGSPAIVAVDDDGSRETTCVYDALDAADLLHVKWDVQHDHDTEAPTIEDLAGYDIVIWYHGISVGGLSEQEEQTLMDFMDTGGGVFLASQEHMSFATYGTFEQDYLGVDTYTSHVQADSSFGVPGDPIAGGLVIDMTYPEPQFFYDKADEVSPNGIATTFLQSEEGNGIGLRADNGTAKCVFMSCALVAMEGEPGQALLIENAVRWLLGLSSDVADDIARSQSTTMRRIIPNPYSITQGPGLASIRMRLSGEASRAPVTLDLLDLNGRVVRNLVQGTLPAGTSTATWDGRDVAGRLVGAGVYFVRFNTIEGEQNQRMVVIK</sequence>
<dbReference type="InterPro" id="IPR025965">
    <property type="entry name" value="FlgD/Vpr_Ig-like"/>
</dbReference>
<gene>
    <name evidence="2" type="ORF">ACFL6M_05720</name>
</gene>
<protein>
    <submittedName>
        <fullName evidence="2">FlgD immunoglobulin-like domain containing protein</fullName>
    </submittedName>
</protein>
<organism evidence="2 3">
    <name type="scientific">Eiseniibacteriota bacterium</name>
    <dbReference type="NCBI Taxonomy" id="2212470"/>
    <lineage>
        <taxon>Bacteria</taxon>
        <taxon>Candidatus Eiseniibacteriota</taxon>
    </lineage>
</organism>
<comment type="caution">
    <text evidence="2">The sequence shown here is derived from an EMBL/GenBank/DDBJ whole genome shotgun (WGS) entry which is preliminary data.</text>
</comment>
<feature type="domain" description="FlgD/Vpr Ig-like" evidence="1">
    <location>
        <begin position="544"/>
        <end position="611"/>
    </location>
</feature>
<dbReference type="InterPro" id="IPR029062">
    <property type="entry name" value="Class_I_gatase-like"/>
</dbReference>
<dbReference type="Gene3D" id="3.40.50.880">
    <property type="match status" value="1"/>
</dbReference>
<evidence type="ECO:0000313" key="2">
    <source>
        <dbReference type="EMBL" id="MFC1573080.1"/>
    </source>
</evidence>
<dbReference type="SUPFAM" id="SSF52317">
    <property type="entry name" value="Class I glutamine amidotransferase-like"/>
    <property type="match status" value="1"/>
</dbReference>
<dbReference type="Gene3D" id="2.60.40.4070">
    <property type="match status" value="1"/>
</dbReference>
<keyword evidence="3" id="KW-1185">Reference proteome</keyword>
<dbReference type="Pfam" id="PF13860">
    <property type="entry name" value="FlgD_ig"/>
    <property type="match status" value="1"/>
</dbReference>
<reference evidence="2 3" key="1">
    <citation type="submission" date="2024-09" db="EMBL/GenBank/DDBJ databases">
        <authorList>
            <person name="D'Angelo T."/>
        </authorList>
    </citation>
    <scope>NUCLEOTIDE SEQUENCE [LARGE SCALE GENOMIC DNA]</scope>
    <source>
        <strain evidence="2">SAG AM-320-E07</strain>
    </source>
</reference>
<evidence type="ECO:0000313" key="3">
    <source>
        <dbReference type="Proteomes" id="UP001593833"/>
    </source>
</evidence>
<evidence type="ECO:0000259" key="1">
    <source>
        <dbReference type="Pfam" id="PF13860"/>
    </source>
</evidence>
<dbReference type="EMBL" id="JBHPKH010000072">
    <property type="protein sequence ID" value="MFC1573080.1"/>
    <property type="molecule type" value="Genomic_DNA"/>
</dbReference>
<name>A0ABV6YL74_UNCEI</name>
<proteinExistence type="predicted"/>
<accession>A0ABV6YL74</accession>